<protein>
    <recommendedName>
        <fullName evidence="8">Probable cytosol aminopeptidase</fullName>
        <ecNumber evidence="8">3.4.11.1</ecNumber>
    </recommendedName>
    <alternativeName>
        <fullName evidence="8">Leucine aminopeptidase</fullName>
        <shortName evidence="8">LAP</shortName>
        <ecNumber evidence="8">3.4.11.10</ecNumber>
    </alternativeName>
    <alternativeName>
        <fullName evidence="8">Leucyl aminopeptidase</fullName>
    </alternativeName>
</protein>
<name>A0A916XG06_9ACTN</name>
<evidence type="ECO:0000259" key="9">
    <source>
        <dbReference type="PROSITE" id="PS00631"/>
    </source>
</evidence>
<evidence type="ECO:0000313" key="10">
    <source>
        <dbReference type="EMBL" id="GGC69374.1"/>
    </source>
</evidence>
<comment type="catalytic activity">
    <reaction evidence="2 8">
        <text>Release of an N-terminal amino acid, preferentially leucine, but not glutamic or aspartic acids.</text>
        <dbReference type="EC" id="3.4.11.10"/>
    </reaction>
</comment>
<evidence type="ECO:0000313" key="11">
    <source>
        <dbReference type="Proteomes" id="UP000641514"/>
    </source>
</evidence>
<evidence type="ECO:0000256" key="1">
    <source>
        <dbReference type="ARBA" id="ARBA00000135"/>
    </source>
</evidence>
<dbReference type="Proteomes" id="UP000641514">
    <property type="component" value="Unassembled WGS sequence"/>
</dbReference>
<comment type="subcellular location">
    <subcellularLocation>
        <location evidence="8">Cytoplasm</location>
    </subcellularLocation>
</comment>
<dbReference type="PRINTS" id="PR00481">
    <property type="entry name" value="LAMNOPPTDASE"/>
</dbReference>
<comment type="catalytic activity">
    <reaction evidence="1 8">
        <text>Release of an N-terminal amino acid, Xaa-|-Yaa-, in which Xaa is preferably Leu, but may be other amino acids including Pro although not Arg or Lys, and Yaa may be Pro. Amino acid amides and methyl esters are also readily hydrolyzed, but rates on arylamides are exceedingly low.</text>
        <dbReference type="EC" id="3.4.11.1"/>
    </reaction>
</comment>
<dbReference type="RefSeq" id="WP_229675934.1">
    <property type="nucleotide sequence ID" value="NZ_BMJH01000002.1"/>
</dbReference>
<organism evidence="10 11">
    <name type="scientific">Hoyosella rhizosphaerae</name>
    <dbReference type="NCBI Taxonomy" id="1755582"/>
    <lineage>
        <taxon>Bacteria</taxon>
        <taxon>Bacillati</taxon>
        <taxon>Actinomycetota</taxon>
        <taxon>Actinomycetes</taxon>
        <taxon>Mycobacteriales</taxon>
        <taxon>Hoyosellaceae</taxon>
        <taxon>Hoyosella</taxon>
    </lineage>
</organism>
<dbReference type="InterPro" id="IPR023042">
    <property type="entry name" value="Peptidase_M17_leu_NH2_pept"/>
</dbReference>
<feature type="binding site" evidence="8">
    <location>
        <position position="269"/>
    </location>
    <ligand>
        <name>Mn(2+)</name>
        <dbReference type="ChEBI" id="CHEBI:29035"/>
        <label>2</label>
    </ligand>
</feature>
<dbReference type="SUPFAM" id="SSF53187">
    <property type="entry name" value="Zn-dependent exopeptidases"/>
    <property type="match status" value="1"/>
</dbReference>
<feature type="binding site" evidence="8">
    <location>
        <position position="292"/>
    </location>
    <ligand>
        <name>Mn(2+)</name>
        <dbReference type="ChEBI" id="CHEBI:29035"/>
        <label>2</label>
    </ligand>
</feature>
<feature type="active site" evidence="8">
    <location>
        <position position="355"/>
    </location>
</feature>
<dbReference type="PANTHER" id="PTHR11963:SF23">
    <property type="entry name" value="CYTOSOL AMINOPEPTIDASE"/>
    <property type="match status" value="1"/>
</dbReference>
<dbReference type="EMBL" id="BMJH01000002">
    <property type="protein sequence ID" value="GGC69374.1"/>
    <property type="molecule type" value="Genomic_DNA"/>
</dbReference>
<keyword evidence="4 8" id="KW-0031">Aminopeptidase</keyword>
<keyword evidence="11" id="KW-1185">Reference proteome</keyword>
<gene>
    <name evidence="8 10" type="primary">pepA</name>
    <name evidence="10" type="ORF">GCM10011410_22750</name>
</gene>
<dbReference type="InterPro" id="IPR000819">
    <property type="entry name" value="Peptidase_M17_C"/>
</dbReference>
<feature type="active site" evidence="8">
    <location>
        <position position="281"/>
    </location>
</feature>
<comment type="similarity">
    <text evidence="3 8">Belongs to the peptidase M17 family.</text>
</comment>
<dbReference type="GO" id="GO:0005737">
    <property type="term" value="C:cytoplasm"/>
    <property type="evidence" value="ECO:0007669"/>
    <property type="project" value="UniProtKB-SubCell"/>
</dbReference>
<dbReference type="Gene3D" id="3.40.220.10">
    <property type="entry name" value="Leucine Aminopeptidase, subunit E, domain 1"/>
    <property type="match status" value="1"/>
</dbReference>
<dbReference type="InterPro" id="IPR011356">
    <property type="entry name" value="Leucine_aapep/pepB"/>
</dbReference>
<dbReference type="GO" id="GO:0070006">
    <property type="term" value="F:metalloaminopeptidase activity"/>
    <property type="evidence" value="ECO:0007669"/>
    <property type="project" value="InterPro"/>
</dbReference>
<evidence type="ECO:0000256" key="6">
    <source>
        <dbReference type="ARBA" id="ARBA00022801"/>
    </source>
</evidence>
<evidence type="ECO:0000256" key="2">
    <source>
        <dbReference type="ARBA" id="ARBA00000967"/>
    </source>
</evidence>
<dbReference type="CDD" id="cd00433">
    <property type="entry name" value="Peptidase_M17"/>
    <property type="match status" value="1"/>
</dbReference>
<evidence type="ECO:0000256" key="7">
    <source>
        <dbReference type="ARBA" id="ARBA00049972"/>
    </source>
</evidence>
<evidence type="ECO:0000256" key="4">
    <source>
        <dbReference type="ARBA" id="ARBA00022438"/>
    </source>
</evidence>
<proteinExistence type="inferred from homology"/>
<accession>A0A916XG06</accession>
<feature type="domain" description="Cytosol aminopeptidase" evidence="9">
    <location>
        <begin position="349"/>
        <end position="356"/>
    </location>
</feature>
<evidence type="ECO:0000256" key="3">
    <source>
        <dbReference type="ARBA" id="ARBA00009528"/>
    </source>
</evidence>
<reference evidence="10" key="1">
    <citation type="journal article" date="2014" name="Int. J. Syst. Evol. Microbiol.">
        <title>Complete genome sequence of Corynebacterium casei LMG S-19264T (=DSM 44701T), isolated from a smear-ripened cheese.</title>
        <authorList>
            <consortium name="US DOE Joint Genome Institute (JGI-PGF)"/>
            <person name="Walter F."/>
            <person name="Albersmeier A."/>
            <person name="Kalinowski J."/>
            <person name="Ruckert C."/>
        </authorList>
    </citation>
    <scope>NUCLEOTIDE SEQUENCE</scope>
    <source>
        <strain evidence="10">CGMCC 1.15478</strain>
    </source>
</reference>
<dbReference type="Gene3D" id="3.40.630.10">
    <property type="entry name" value="Zn peptidases"/>
    <property type="match status" value="1"/>
</dbReference>
<feature type="binding site" evidence="8">
    <location>
        <position position="274"/>
    </location>
    <ligand>
        <name>Mn(2+)</name>
        <dbReference type="ChEBI" id="CHEBI:29035"/>
        <label>2</label>
    </ligand>
</feature>
<keyword evidence="8" id="KW-0464">Manganese</keyword>
<dbReference type="GO" id="GO:0006508">
    <property type="term" value="P:proteolysis"/>
    <property type="evidence" value="ECO:0007669"/>
    <property type="project" value="UniProtKB-KW"/>
</dbReference>
<keyword evidence="8" id="KW-0963">Cytoplasm</keyword>
<keyword evidence="5 8" id="KW-0645">Protease</keyword>
<feature type="binding site" evidence="8">
    <location>
        <position position="351"/>
    </location>
    <ligand>
        <name>Mn(2+)</name>
        <dbReference type="ChEBI" id="CHEBI:29035"/>
        <label>1</label>
    </ligand>
</feature>
<feature type="binding site" evidence="8">
    <location>
        <position position="353"/>
    </location>
    <ligand>
        <name>Mn(2+)</name>
        <dbReference type="ChEBI" id="CHEBI:29035"/>
        <label>2</label>
    </ligand>
</feature>
<feature type="binding site" evidence="8">
    <location>
        <position position="353"/>
    </location>
    <ligand>
        <name>Mn(2+)</name>
        <dbReference type="ChEBI" id="CHEBI:29035"/>
        <label>1</label>
    </ligand>
</feature>
<comment type="function">
    <text evidence="7 8">Presumably involved in the processing and regular turnover of intracellular proteins. Catalyzes the removal of unsubstituted N-terminal amino acids from various peptides.</text>
</comment>
<dbReference type="GO" id="GO:0030145">
    <property type="term" value="F:manganese ion binding"/>
    <property type="evidence" value="ECO:0007669"/>
    <property type="project" value="UniProtKB-UniRule"/>
</dbReference>
<dbReference type="EC" id="3.4.11.10" evidence="8"/>
<sequence length="503" mass="52099">MPENLAHRPAAMPTPVIPTPVSSVVVGTSGVGASGVARDAESSGTAGSVAVVVRATDDSVPVAVLSGPAGSAWTLYVDDATAGDAENGHRRWRKAGADLARRARDLRKPLAIEEVVVHLPIGFSADEATAFAIGVVAGSNQFRLTNRDESEPVPRVVLVAADGPSAEFQEAVARGNALGNATVLARDLANLPSNLKPPRLLAEYIRGALSMKPGLTVTVRDEQWLRDHGFGGVLAVGGGSAEPPRLIEMSWQPNASSAAADEHIVLVGKGITFDTGGISVKPALNMHLMKTDMAGSAAVVGAMAAIADLGLPVRVTALIPSAENMLSDSAYRPGDVVTHYGGITSEVTNTDAEGRMVLADALAYATETLDPTLIVDVATLTGAMKIALGMRTGAIFTDDSVLAHTIQSSGASVGEQWWQLPLSSEYADAVKSDIADIRQAPSGPGAITAALFLQQFVRNARWAHLDIAGPARSEETYDEVNPVASGFSARTLAVLVETLASTA</sequence>
<evidence type="ECO:0000256" key="8">
    <source>
        <dbReference type="HAMAP-Rule" id="MF_00181"/>
    </source>
</evidence>
<keyword evidence="8" id="KW-0479">Metal-binding</keyword>
<dbReference type="HAMAP" id="MF_00181">
    <property type="entry name" value="Cytosol_peptidase_M17"/>
    <property type="match status" value="1"/>
</dbReference>
<feature type="binding site" evidence="8">
    <location>
        <position position="274"/>
    </location>
    <ligand>
        <name>Mn(2+)</name>
        <dbReference type="ChEBI" id="CHEBI:29035"/>
        <label>1</label>
    </ligand>
</feature>
<dbReference type="PANTHER" id="PTHR11963">
    <property type="entry name" value="LEUCINE AMINOPEPTIDASE-RELATED"/>
    <property type="match status" value="1"/>
</dbReference>
<evidence type="ECO:0000256" key="5">
    <source>
        <dbReference type="ARBA" id="ARBA00022670"/>
    </source>
</evidence>
<dbReference type="EC" id="3.4.11.1" evidence="8"/>
<dbReference type="PROSITE" id="PS00631">
    <property type="entry name" value="CYTOSOL_AP"/>
    <property type="match status" value="1"/>
</dbReference>
<reference evidence="10" key="2">
    <citation type="submission" date="2020-09" db="EMBL/GenBank/DDBJ databases">
        <authorList>
            <person name="Sun Q."/>
            <person name="Zhou Y."/>
        </authorList>
    </citation>
    <scope>NUCLEOTIDE SEQUENCE</scope>
    <source>
        <strain evidence="10">CGMCC 1.15478</strain>
    </source>
</reference>
<comment type="caution">
    <text evidence="10">The sequence shown here is derived from an EMBL/GenBank/DDBJ whole genome shotgun (WGS) entry which is preliminary data.</text>
</comment>
<keyword evidence="6 8" id="KW-0378">Hydrolase</keyword>
<dbReference type="Pfam" id="PF00883">
    <property type="entry name" value="Peptidase_M17"/>
    <property type="match status" value="1"/>
</dbReference>
<comment type="cofactor">
    <cofactor evidence="8">
        <name>Mn(2+)</name>
        <dbReference type="ChEBI" id="CHEBI:29035"/>
    </cofactor>
    <text evidence="8">Binds 2 manganese ions per subunit.</text>
</comment>
<dbReference type="AlphaFoldDB" id="A0A916XG06"/>
<dbReference type="InterPro" id="IPR043472">
    <property type="entry name" value="Macro_dom-like"/>
</dbReference>